<name>H2XPU8_CIOIN</name>
<dbReference type="Proteomes" id="UP000008144">
    <property type="component" value="Chromosome 5"/>
</dbReference>
<dbReference type="HOGENOM" id="CLU_3031638_0_0_1"/>
<reference evidence="1" key="3">
    <citation type="submission" date="2025-08" db="UniProtKB">
        <authorList>
            <consortium name="Ensembl"/>
        </authorList>
    </citation>
    <scope>IDENTIFICATION</scope>
</reference>
<protein>
    <submittedName>
        <fullName evidence="1">Uncharacterized protein</fullName>
    </submittedName>
</protein>
<dbReference type="InParanoid" id="H2XPU8"/>
<accession>H2XPU8</accession>
<organism evidence="1 2">
    <name type="scientific">Ciona intestinalis</name>
    <name type="common">Transparent sea squirt</name>
    <name type="synonym">Ascidia intestinalis</name>
    <dbReference type="NCBI Taxonomy" id="7719"/>
    <lineage>
        <taxon>Eukaryota</taxon>
        <taxon>Metazoa</taxon>
        <taxon>Chordata</taxon>
        <taxon>Tunicata</taxon>
        <taxon>Ascidiacea</taxon>
        <taxon>Phlebobranchia</taxon>
        <taxon>Cionidae</taxon>
        <taxon>Ciona</taxon>
    </lineage>
</organism>
<dbReference type="EMBL" id="EAAA01002171">
    <property type="status" value="NOT_ANNOTATED_CDS"/>
    <property type="molecule type" value="Genomic_DNA"/>
</dbReference>
<sequence>MLLDHWCYFWGGDAPISFGMRTLAGHSRVVALTQWLLMSCANYLSSIYHCQYEDV</sequence>
<reference evidence="1" key="4">
    <citation type="submission" date="2025-09" db="UniProtKB">
        <authorList>
            <consortium name="Ensembl"/>
        </authorList>
    </citation>
    <scope>IDENTIFICATION</scope>
</reference>
<evidence type="ECO:0000313" key="2">
    <source>
        <dbReference type="Proteomes" id="UP000008144"/>
    </source>
</evidence>
<dbReference type="AlphaFoldDB" id="H2XPU8"/>
<keyword evidence="2" id="KW-1185">Reference proteome</keyword>
<evidence type="ECO:0000313" key="1">
    <source>
        <dbReference type="Ensembl" id="ENSCINP00000031682.1"/>
    </source>
</evidence>
<dbReference type="Ensembl" id="ENSCINT00000033806.1">
    <property type="protein sequence ID" value="ENSCINP00000031682.1"/>
    <property type="gene ID" value="ENSCING00000020035.1"/>
</dbReference>
<reference evidence="2" key="1">
    <citation type="journal article" date="2002" name="Science">
        <title>The draft genome of Ciona intestinalis: insights into chordate and vertebrate origins.</title>
        <authorList>
            <person name="Dehal P."/>
            <person name="Satou Y."/>
            <person name="Campbell R.K."/>
            <person name="Chapman J."/>
            <person name="Degnan B."/>
            <person name="De Tomaso A."/>
            <person name="Davidson B."/>
            <person name="Di Gregorio A."/>
            <person name="Gelpke M."/>
            <person name="Goodstein D.M."/>
            <person name="Harafuji N."/>
            <person name="Hastings K.E."/>
            <person name="Ho I."/>
            <person name="Hotta K."/>
            <person name="Huang W."/>
            <person name="Kawashima T."/>
            <person name="Lemaire P."/>
            <person name="Martinez D."/>
            <person name="Meinertzhagen I.A."/>
            <person name="Necula S."/>
            <person name="Nonaka M."/>
            <person name="Putnam N."/>
            <person name="Rash S."/>
            <person name="Saiga H."/>
            <person name="Satake M."/>
            <person name="Terry A."/>
            <person name="Yamada L."/>
            <person name="Wang H.G."/>
            <person name="Awazu S."/>
            <person name="Azumi K."/>
            <person name="Boore J."/>
            <person name="Branno M."/>
            <person name="Chin-Bow S."/>
            <person name="DeSantis R."/>
            <person name="Doyle S."/>
            <person name="Francino P."/>
            <person name="Keys D.N."/>
            <person name="Haga S."/>
            <person name="Hayashi H."/>
            <person name="Hino K."/>
            <person name="Imai K.S."/>
            <person name="Inaba K."/>
            <person name="Kano S."/>
            <person name="Kobayashi K."/>
            <person name="Kobayashi M."/>
            <person name="Lee B.I."/>
            <person name="Makabe K.W."/>
            <person name="Manohar C."/>
            <person name="Matassi G."/>
            <person name="Medina M."/>
            <person name="Mochizuki Y."/>
            <person name="Mount S."/>
            <person name="Morishita T."/>
            <person name="Miura S."/>
            <person name="Nakayama A."/>
            <person name="Nishizaka S."/>
            <person name="Nomoto H."/>
            <person name="Ohta F."/>
            <person name="Oishi K."/>
            <person name="Rigoutsos I."/>
            <person name="Sano M."/>
            <person name="Sasaki A."/>
            <person name="Sasakura Y."/>
            <person name="Shoguchi E."/>
            <person name="Shin-i T."/>
            <person name="Spagnuolo A."/>
            <person name="Stainier D."/>
            <person name="Suzuki M.M."/>
            <person name="Tassy O."/>
            <person name="Takatori N."/>
            <person name="Tokuoka M."/>
            <person name="Yagi K."/>
            <person name="Yoshizaki F."/>
            <person name="Wada S."/>
            <person name="Zhang C."/>
            <person name="Hyatt P.D."/>
            <person name="Larimer F."/>
            <person name="Detter C."/>
            <person name="Doggett N."/>
            <person name="Glavina T."/>
            <person name="Hawkins T."/>
            <person name="Richardson P."/>
            <person name="Lucas S."/>
            <person name="Kohara Y."/>
            <person name="Levine M."/>
            <person name="Satoh N."/>
            <person name="Rokhsar D.S."/>
        </authorList>
    </citation>
    <scope>NUCLEOTIDE SEQUENCE [LARGE SCALE GENOMIC DNA]</scope>
</reference>
<proteinExistence type="predicted"/>
<reference evidence="1" key="2">
    <citation type="journal article" date="2008" name="Genome Biol.">
        <title>Improved genome assembly and evidence-based global gene model set for the chordate Ciona intestinalis: new insight into intron and operon populations.</title>
        <authorList>
            <person name="Satou Y."/>
            <person name="Mineta K."/>
            <person name="Ogasawara M."/>
            <person name="Sasakura Y."/>
            <person name="Shoguchi E."/>
            <person name="Ueno K."/>
            <person name="Yamada L."/>
            <person name="Matsumoto J."/>
            <person name="Wasserscheid J."/>
            <person name="Dewar K."/>
            <person name="Wiley G.B."/>
            <person name="Macmil S.L."/>
            <person name="Roe B.A."/>
            <person name="Zeller R.W."/>
            <person name="Hastings K.E."/>
            <person name="Lemaire P."/>
            <person name="Lindquist E."/>
            <person name="Endo T."/>
            <person name="Hotta K."/>
            <person name="Inaba K."/>
        </authorList>
    </citation>
    <scope>NUCLEOTIDE SEQUENCE [LARGE SCALE GENOMIC DNA]</scope>
    <source>
        <strain evidence="1">wild type</strain>
    </source>
</reference>